<reference evidence="4 5" key="1">
    <citation type="journal article" date="2007" name="Appl. Environ. Microbiol.">
        <title>Isolation of key methanogens for global methane emission from rice paddy fields: a novel isolate affiliated with the clone cluster rice cluster I.</title>
        <authorList>
            <person name="Sakai S."/>
            <person name="Imachi H."/>
            <person name="Sekiguchi Y."/>
            <person name="Ohashi A."/>
            <person name="Harada H."/>
            <person name="Kamagata Y."/>
        </authorList>
    </citation>
    <scope>NUCLEOTIDE SEQUENCE [LARGE SCALE GENOMIC DNA]</scope>
    <source>
        <strain evidence="5">DSM 17711 / JCM 13418 / NBRC 101707 / SANAE</strain>
    </source>
</reference>
<feature type="region of interest" description="Disordered" evidence="1">
    <location>
        <begin position="525"/>
        <end position="553"/>
    </location>
</feature>
<evidence type="ECO:0000256" key="1">
    <source>
        <dbReference type="SAM" id="MobiDB-lite"/>
    </source>
</evidence>
<protein>
    <recommendedName>
        <fullName evidence="3">Nbr1 FW domain-containing protein</fullName>
    </recommendedName>
</protein>
<evidence type="ECO:0000313" key="5">
    <source>
        <dbReference type="Proteomes" id="UP000001882"/>
    </source>
</evidence>
<dbReference type="Pfam" id="PF16158">
    <property type="entry name" value="N_BRCA1_IG"/>
    <property type="match status" value="1"/>
</dbReference>
<feature type="transmembrane region" description="Helical" evidence="2">
    <location>
        <begin position="553"/>
        <end position="575"/>
    </location>
</feature>
<feature type="domain" description="Nbr1 FW" evidence="3">
    <location>
        <begin position="409"/>
        <end position="508"/>
    </location>
</feature>
<dbReference type="EMBL" id="AP011532">
    <property type="protein sequence ID" value="BAI61958.1"/>
    <property type="molecule type" value="Genomic_DNA"/>
</dbReference>
<dbReference type="PANTHER" id="PTHR42754:SF1">
    <property type="entry name" value="LIPOPROTEIN"/>
    <property type="match status" value="1"/>
</dbReference>
<evidence type="ECO:0000313" key="4">
    <source>
        <dbReference type="EMBL" id="BAI61958.1"/>
    </source>
</evidence>
<dbReference type="InParanoid" id="D1YZT6"/>
<proteinExistence type="predicted"/>
<dbReference type="KEGG" id="mpd:MCP_1886"/>
<dbReference type="PANTHER" id="PTHR42754">
    <property type="entry name" value="ENDOGLUCANASE"/>
    <property type="match status" value="1"/>
</dbReference>
<dbReference type="PATRIC" id="fig|304371.9.peg.1924"/>
<dbReference type="InterPro" id="IPR013783">
    <property type="entry name" value="Ig-like_fold"/>
</dbReference>
<name>D1YZT6_METPS</name>
<feature type="compositionally biased region" description="Low complexity" evidence="1">
    <location>
        <begin position="525"/>
        <end position="551"/>
    </location>
</feature>
<dbReference type="STRING" id="304371.MCP_1886"/>
<organism evidence="4 5">
    <name type="scientific">Methanocella paludicola (strain DSM 17711 / JCM 13418 / NBRC 101707 / SANAE)</name>
    <dbReference type="NCBI Taxonomy" id="304371"/>
    <lineage>
        <taxon>Archaea</taxon>
        <taxon>Methanobacteriati</taxon>
        <taxon>Methanobacteriota</taxon>
        <taxon>Stenosarchaea group</taxon>
        <taxon>Methanomicrobia</taxon>
        <taxon>Methanocellales</taxon>
        <taxon>Methanocellaceae</taxon>
        <taxon>Methanocella</taxon>
    </lineage>
</organism>
<keyword evidence="5" id="KW-1185">Reference proteome</keyword>
<keyword evidence="2" id="KW-0812">Transmembrane</keyword>
<evidence type="ECO:0000259" key="3">
    <source>
        <dbReference type="Pfam" id="PF16158"/>
    </source>
</evidence>
<dbReference type="InterPro" id="IPR032350">
    <property type="entry name" value="Nbr1_FW"/>
</dbReference>
<gene>
    <name evidence="4" type="ordered locus">MCP_1886</name>
</gene>
<dbReference type="eggNOG" id="arCOG04400">
    <property type="taxonomic scope" value="Archaea"/>
</dbReference>
<reference evidence="5" key="3">
    <citation type="journal article" date="2011" name="PLoS ONE">
        <title>Genome sequence of a mesophilic hydrogenotrophic methanogen Methanocella paludicola, the first cultivated representative of the order Methanocellales.</title>
        <authorList>
            <person name="Sakai S."/>
            <person name="Takaki Y."/>
            <person name="Shimamura S."/>
            <person name="Sekine M."/>
            <person name="Tajima T."/>
            <person name="Kosugi H."/>
            <person name="Ichikawa N."/>
            <person name="Tasumi E."/>
            <person name="Hiraki A.T."/>
            <person name="Shimizu A."/>
            <person name="Kato Y."/>
            <person name="Nishiko R."/>
            <person name="Mori K."/>
            <person name="Fujita N."/>
            <person name="Imachi H."/>
            <person name="Takai K."/>
        </authorList>
    </citation>
    <scope>NUCLEOTIDE SEQUENCE [LARGE SCALE GENOMIC DNA]</scope>
    <source>
        <strain evidence="5">DSM 17711 / JCM 13418 / NBRC 101707 / SANAE</strain>
    </source>
</reference>
<dbReference type="InterPro" id="IPR011047">
    <property type="entry name" value="Quinoprotein_ADH-like_sf"/>
</dbReference>
<dbReference type="eggNOG" id="arCOG02559">
    <property type="taxonomic scope" value="Archaea"/>
</dbReference>
<dbReference type="AlphaFoldDB" id="D1YZT6"/>
<keyword evidence="2" id="KW-0472">Membrane</keyword>
<sequence>MNQSIRRLVKPISFCMICLAVFLSLASAMSAAATAPATVWEKSYGNDGFVDTGASVWQTSDDGFIITGLTYSKGTASGITRVMLVKTDWQGNQVWVKYNDEGKEGKFVRQTSDGGYIVTGSAGGSLFVLKTDANGDKVWSKIYPRPNGKTVDGACIQPTADGGYIVAGSINMGGKDGSDMYATKIDGSGNQQWEKMYGGDDGEVGNGADFCYSVWPTSDGGYILGGNDWSSTYWPKAALVKIDANGNQQWYKVFSESDARMDGSYIQVQQTRDGGYIWAGIRSGKMCLLKADSKGNEQWNKSYDNGQCYSVQQTWDDGYIITGGAGTGADNVTVIRTDPTGSVLWQKQLKGLGLGKGTSVQQIGNGSYVVAGFTKKDKNTQDDFYLAELEKDMTPVPNAKVTKENIPAQFEANQSFTVSVTFENNGTKPWTFQDETMFSPVGGASGDAAQFGVTKTQTIPIGTVIRPGQSMTFEFVMTAPAMNGTYYPEVRMLWEGHDYFGQPAVKAVKVVNGTPDTRKPTATATAIATGTANPTTAQASSTPTGTPTTESKSGLPCLSVVLPLLIVGTVSVGLYRRRNK</sequence>
<dbReference type="Proteomes" id="UP000001882">
    <property type="component" value="Chromosome"/>
</dbReference>
<evidence type="ECO:0000256" key="2">
    <source>
        <dbReference type="SAM" id="Phobius"/>
    </source>
</evidence>
<dbReference type="Gene3D" id="2.60.40.10">
    <property type="entry name" value="Immunoglobulins"/>
    <property type="match status" value="1"/>
</dbReference>
<keyword evidence="2" id="KW-1133">Transmembrane helix</keyword>
<reference evidence="4 5" key="2">
    <citation type="journal article" date="2008" name="Int. J. Syst. Evol. Microbiol.">
        <title>Methanocella paludicola gen. nov., sp. nov., a methane-producing archaeon, the first isolate of the lineage 'Rice Cluster I', and proposal of the new archaeal order Methanocellales ord. nov.</title>
        <authorList>
            <person name="Sakai S."/>
            <person name="Imachi H."/>
            <person name="Hanada S."/>
            <person name="Ohashi A."/>
            <person name="Harada H."/>
            <person name="Kamagata Y."/>
        </authorList>
    </citation>
    <scope>NUCLEOTIDE SEQUENCE [LARGE SCALE GENOMIC DNA]</scope>
    <source>
        <strain evidence="5">DSM 17711 / JCM 13418 / NBRC 101707 / SANAE</strain>
    </source>
</reference>
<dbReference type="SUPFAM" id="SSF50998">
    <property type="entry name" value="Quinoprotein alcohol dehydrogenase-like"/>
    <property type="match status" value="1"/>
</dbReference>
<accession>D1YZT6</accession>